<gene>
    <name evidence="5" type="primary">hemW</name>
    <name evidence="5" type="ORF">FYJ50_00410</name>
</gene>
<dbReference type="GO" id="GO:0051539">
    <property type="term" value="F:4 iron, 4 sulfur cluster binding"/>
    <property type="evidence" value="ECO:0007669"/>
    <property type="project" value="UniProtKB-UniRule"/>
</dbReference>
<dbReference type="InterPro" id="IPR058240">
    <property type="entry name" value="rSAM_sf"/>
</dbReference>
<evidence type="ECO:0000313" key="5">
    <source>
        <dbReference type="EMBL" id="MSS00589.1"/>
    </source>
</evidence>
<sequence length="358" mass="42010">MKTSMNLYVHLPFCDHICFYCDFKRKVSISKKEYIDALYKEFTSLNIDSIDTLYFGGGTPSSLSIDELKQIGNWFIPYLSKDYEWTIECNPDSLTKDKIILFKEMGVNRISLGVQSFQDELLQKIGRHHSSFDVYRCINDLRECDLKNISIDLIYALPNQTLKQVQNDVNIFLSLQLPHCSIYSLQIEENSVFGKQHLKPADQDLEADMYDCICQTLKGYHHYEISSFCLNGYESKHNLVYWSDKDFTGIGWGSSGKEKGIRYDHASNYNDYLLDPLKRYFIETTKEDLMFEAIMMSLRTTFGLNVKQFNEKYKIDFYECYKKTIQKYQNYFIQSKDSLVCTQEGRNILNTILIDFLE</sequence>
<dbReference type="PANTHER" id="PTHR13932">
    <property type="entry name" value="COPROPORPHYRINIGEN III OXIDASE"/>
    <property type="match status" value="1"/>
</dbReference>
<keyword evidence="6" id="KW-1185">Reference proteome</keyword>
<reference evidence="5 6" key="1">
    <citation type="submission" date="2019-08" db="EMBL/GenBank/DDBJ databases">
        <title>In-depth cultivation of the pig gut microbiome towards novel bacterial diversity and tailored functional studies.</title>
        <authorList>
            <person name="Wylensek D."/>
            <person name="Hitch T.C.A."/>
            <person name="Clavel T."/>
        </authorList>
    </citation>
    <scope>NUCLEOTIDE SEQUENCE [LARGE SCALE GENOMIC DNA]</scope>
    <source>
        <strain evidence="5 6">LKV-178-WT-2G</strain>
    </source>
</reference>
<comment type="similarity">
    <text evidence="1">Belongs to the anaerobic coproporphyrinogen-III oxidase family. HemW subfamily.</text>
</comment>
<keyword evidence="3" id="KW-0004">4Fe-4S</keyword>
<organism evidence="5 6">
    <name type="scientific">Floccifex porci</name>
    <dbReference type="NCBI Taxonomy" id="2606629"/>
    <lineage>
        <taxon>Bacteria</taxon>
        <taxon>Bacillati</taxon>
        <taxon>Bacillota</taxon>
        <taxon>Erysipelotrichia</taxon>
        <taxon>Erysipelotrichales</taxon>
        <taxon>Erysipelotrichaceae</taxon>
        <taxon>Floccifex</taxon>
    </lineage>
</organism>
<dbReference type="NCBIfam" id="TIGR00539">
    <property type="entry name" value="hemN_rel"/>
    <property type="match status" value="1"/>
</dbReference>
<dbReference type="PROSITE" id="PS51918">
    <property type="entry name" value="RADICAL_SAM"/>
    <property type="match status" value="1"/>
</dbReference>
<dbReference type="PANTHER" id="PTHR13932:SF5">
    <property type="entry name" value="RADICAL S-ADENOSYL METHIONINE DOMAIN-CONTAINING PROTEIN 1, MITOCHONDRIAL"/>
    <property type="match status" value="1"/>
</dbReference>
<dbReference type="SUPFAM" id="SSF102114">
    <property type="entry name" value="Radical SAM enzymes"/>
    <property type="match status" value="1"/>
</dbReference>
<dbReference type="InterPro" id="IPR004559">
    <property type="entry name" value="HemW-like"/>
</dbReference>
<keyword evidence="3" id="KW-0949">S-adenosyl-L-methionine</keyword>
<dbReference type="InterPro" id="IPR023404">
    <property type="entry name" value="rSAM_horseshoe"/>
</dbReference>
<evidence type="ECO:0000259" key="4">
    <source>
        <dbReference type="PROSITE" id="PS51918"/>
    </source>
</evidence>
<dbReference type="SMART" id="SM00729">
    <property type="entry name" value="Elp3"/>
    <property type="match status" value="1"/>
</dbReference>
<keyword evidence="3" id="KW-0349">Heme</keyword>
<protein>
    <recommendedName>
        <fullName evidence="2 3">Heme chaperone HemW</fullName>
    </recommendedName>
</protein>
<dbReference type="GO" id="GO:0004109">
    <property type="term" value="F:coproporphyrinogen oxidase activity"/>
    <property type="evidence" value="ECO:0007669"/>
    <property type="project" value="InterPro"/>
</dbReference>
<accession>A0A7X2T2K3</accession>
<name>A0A7X2T2K3_9FIRM</name>
<dbReference type="InterPro" id="IPR006638">
    <property type="entry name" value="Elp3/MiaA/NifB-like_rSAM"/>
</dbReference>
<dbReference type="Pfam" id="PF06969">
    <property type="entry name" value="HemN_C"/>
    <property type="match status" value="1"/>
</dbReference>
<dbReference type="InterPro" id="IPR010723">
    <property type="entry name" value="HemN_C"/>
</dbReference>
<feature type="domain" description="Radical SAM core" evidence="4">
    <location>
        <begin position="1"/>
        <end position="224"/>
    </location>
</feature>
<evidence type="ECO:0000256" key="1">
    <source>
        <dbReference type="ARBA" id="ARBA00006100"/>
    </source>
</evidence>
<evidence type="ECO:0000256" key="3">
    <source>
        <dbReference type="RuleBase" id="RU364116"/>
    </source>
</evidence>
<dbReference type="Gene3D" id="3.80.30.20">
    <property type="entry name" value="tm_1862 like domain"/>
    <property type="match status" value="1"/>
</dbReference>
<dbReference type="Proteomes" id="UP000470082">
    <property type="component" value="Unassembled WGS sequence"/>
</dbReference>
<proteinExistence type="inferred from homology"/>
<comment type="function">
    <text evidence="3">Probably acts as a heme chaperone, transferring heme to an unknown acceptor. Binds one molecule of heme per monomer, possibly covalently. Binds 1 [4Fe-4S] cluster. The cluster is coordinated with 3 cysteines and an exchangeable S-adenosyl-L-methionine.</text>
</comment>
<keyword evidence="3" id="KW-0408">Iron</keyword>
<dbReference type="GO" id="GO:0005737">
    <property type="term" value="C:cytoplasm"/>
    <property type="evidence" value="ECO:0007669"/>
    <property type="project" value="UniProtKB-SubCell"/>
</dbReference>
<dbReference type="SFLD" id="SFLDS00029">
    <property type="entry name" value="Radical_SAM"/>
    <property type="match status" value="1"/>
</dbReference>
<comment type="subcellular location">
    <subcellularLocation>
        <location evidence="3">Cytoplasm</location>
    </subcellularLocation>
</comment>
<dbReference type="GO" id="GO:0006779">
    <property type="term" value="P:porphyrin-containing compound biosynthetic process"/>
    <property type="evidence" value="ECO:0007669"/>
    <property type="project" value="InterPro"/>
</dbReference>
<dbReference type="AlphaFoldDB" id="A0A7X2T2K3"/>
<dbReference type="InterPro" id="IPR034505">
    <property type="entry name" value="Coproporphyrinogen-III_oxidase"/>
</dbReference>
<keyword evidence="3" id="KW-0963">Cytoplasm</keyword>
<dbReference type="GO" id="GO:0046872">
    <property type="term" value="F:metal ion binding"/>
    <property type="evidence" value="ECO:0007669"/>
    <property type="project" value="UniProtKB-UniRule"/>
</dbReference>
<keyword evidence="3" id="KW-0411">Iron-sulfur</keyword>
<dbReference type="SFLD" id="SFLDF00562">
    <property type="entry name" value="HemN-like__clustered_with_heat"/>
    <property type="match status" value="1"/>
</dbReference>
<evidence type="ECO:0000313" key="6">
    <source>
        <dbReference type="Proteomes" id="UP000470082"/>
    </source>
</evidence>
<keyword evidence="3" id="KW-0479">Metal-binding</keyword>
<comment type="caution">
    <text evidence="5">The sequence shown here is derived from an EMBL/GenBank/DDBJ whole genome shotgun (WGS) entry which is preliminary data.</text>
</comment>
<dbReference type="Pfam" id="PF04055">
    <property type="entry name" value="Radical_SAM"/>
    <property type="match status" value="1"/>
</dbReference>
<dbReference type="InterPro" id="IPR007197">
    <property type="entry name" value="rSAM"/>
</dbReference>
<dbReference type="SFLD" id="SFLDG01065">
    <property type="entry name" value="anaerobic_coproporphyrinogen-I"/>
    <property type="match status" value="1"/>
</dbReference>
<keyword evidence="3" id="KW-0143">Chaperone</keyword>
<evidence type="ECO:0000256" key="2">
    <source>
        <dbReference type="ARBA" id="ARBA00017228"/>
    </source>
</evidence>
<dbReference type="EMBL" id="VUMM01000001">
    <property type="protein sequence ID" value="MSS00589.1"/>
    <property type="molecule type" value="Genomic_DNA"/>
</dbReference>